<proteinExistence type="predicted"/>
<dbReference type="PANTHER" id="PTHR28055:SF1">
    <property type="entry name" value="ALTERED INHERITANCE OF MITOCHONDRIA PROTEIN 41, MITOCHONDRIAL"/>
    <property type="match status" value="1"/>
</dbReference>
<gene>
    <name evidence="1" type="ORF">D9R14_21700</name>
</gene>
<name>A0A3L6ZWI6_9HYPH</name>
<dbReference type="Gene3D" id="1.10.1510.10">
    <property type="entry name" value="Uncharacterised protein YqeY/AIM41 PF09424, N-terminal domain"/>
    <property type="match status" value="1"/>
</dbReference>
<sequence length="152" mass="16880">MLRDDINAALKEALKAQDKRRTSTLRLINAALKDRDIEQRGHGKDPLTDDELRALLAKMIKQRDESARIYDEGGRPELAAQEREEIGYIKAFLPAQMSEAETRAEIAKVIAEIGAAGIKDMGRTMAVLKERFAGAIDFGKASQWVKEQLTAG</sequence>
<dbReference type="InterPro" id="IPR023168">
    <property type="entry name" value="GatB_Yqey_C_2"/>
</dbReference>
<organism evidence="1 2">
    <name type="scientific">Xanthobacter tagetidis</name>
    <dbReference type="NCBI Taxonomy" id="60216"/>
    <lineage>
        <taxon>Bacteria</taxon>
        <taxon>Pseudomonadati</taxon>
        <taxon>Pseudomonadota</taxon>
        <taxon>Alphaproteobacteria</taxon>
        <taxon>Hyphomicrobiales</taxon>
        <taxon>Xanthobacteraceae</taxon>
        <taxon>Xanthobacter</taxon>
    </lineage>
</organism>
<keyword evidence="2" id="KW-1185">Reference proteome</keyword>
<dbReference type="EMBL" id="RCTF01000027">
    <property type="protein sequence ID" value="RLP72257.1"/>
    <property type="molecule type" value="Genomic_DNA"/>
</dbReference>
<dbReference type="GO" id="GO:0016884">
    <property type="term" value="F:carbon-nitrogen ligase activity, with glutamine as amido-N-donor"/>
    <property type="evidence" value="ECO:0007669"/>
    <property type="project" value="InterPro"/>
</dbReference>
<dbReference type="InterPro" id="IPR042184">
    <property type="entry name" value="YqeY/Aim41_N"/>
</dbReference>
<protein>
    <submittedName>
        <fullName evidence="1">GatB/YqeY domain-containing protein</fullName>
    </submittedName>
</protein>
<evidence type="ECO:0000313" key="2">
    <source>
        <dbReference type="Proteomes" id="UP000269692"/>
    </source>
</evidence>
<dbReference type="RefSeq" id="WP_121625579.1">
    <property type="nucleotide sequence ID" value="NZ_JACIIW010000002.1"/>
</dbReference>
<comment type="caution">
    <text evidence="1">The sequence shown here is derived from an EMBL/GenBank/DDBJ whole genome shotgun (WGS) entry which is preliminary data.</text>
</comment>
<dbReference type="OrthoDB" id="9788127at2"/>
<dbReference type="PANTHER" id="PTHR28055">
    <property type="entry name" value="ALTERED INHERITANCE OF MITOCHONDRIA PROTEIN 41, MITOCHONDRIAL"/>
    <property type="match status" value="1"/>
</dbReference>
<dbReference type="InterPro" id="IPR019004">
    <property type="entry name" value="YqeY/Aim41"/>
</dbReference>
<reference evidence="1 2" key="1">
    <citation type="submission" date="2018-10" db="EMBL/GenBank/DDBJ databases">
        <title>Xanthobacter tagetidis genome sequencing and assembly.</title>
        <authorList>
            <person name="Maclea K.S."/>
            <person name="Goen A.E."/>
            <person name="Fatima S.A."/>
        </authorList>
    </citation>
    <scope>NUCLEOTIDE SEQUENCE [LARGE SCALE GENOMIC DNA]</scope>
    <source>
        <strain evidence="1 2">ATCC 700314</strain>
    </source>
</reference>
<dbReference type="Proteomes" id="UP000269692">
    <property type="component" value="Unassembled WGS sequence"/>
</dbReference>
<evidence type="ECO:0000313" key="1">
    <source>
        <dbReference type="EMBL" id="RLP72257.1"/>
    </source>
</evidence>
<dbReference type="Pfam" id="PF09424">
    <property type="entry name" value="YqeY"/>
    <property type="match status" value="1"/>
</dbReference>
<accession>A0A3L6ZWI6</accession>
<dbReference type="Gene3D" id="1.10.10.410">
    <property type="match status" value="1"/>
</dbReference>
<dbReference type="AlphaFoldDB" id="A0A3L6ZWI6"/>
<dbReference type="SUPFAM" id="SSF89095">
    <property type="entry name" value="GatB/YqeY motif"/>
    <property type="match status" value="1"/>
</dbReference>
<dbReference type="InterPro" id="IPR003789">
    <property type="entry name" value="Asn/Gln_tRNA_amidoTrase-B-like"/>
</dbReference>